<dbReference type="GO" id="GO:0016491">
    <property type="term" value="F:oxidoreductase activity"/>
    <property type="evidence" value="ECO:0007669"/>
    <property type="project" value="InterPro"/>
</dbReference>
<evidence type="ECO:0000313" key="3">
    <source>
        <dbReference type="Proteomes" id="UP000326532"/>
    </source>
</evidence>
<dbReference type="InterPro" id="IPR020843">
    <property type="entry name" value="ER"/>
</dbReference>
<dbReference type="PANTHER" id="PTHR45033:SF2">
    <property type="entry name" value="ZINC-TYPE ALCOHOL DEHYDROGENASE-LIKE PROTEIN C1773.06C"/>
    <property type="match status" value="1"/>
</dbReference>
<proteinExistence type="predicted"/>
<name>A0A5N6DFK9_ASPPA</name>
<organism evidence="2 3">
    <name type="scientific">Aspergillus parasiticus</name>
    <dbReference type="NCBI Taxonomy" id="5067"/>
    <lineage>
        <taxon>Eukaryota</taxon>
        <taxon>Fungi</taxon>
        <taxon>Dikarya</taxon>
        <taxon>Ascomycota</taxon>
        <taxon>Pezizomycotina</taxon>
        <taxon>Eurotiomycetes</taxon>
        <taxon>Eurotiomycetidae</taxon>
        <taxon>Eurotiales</taxon>
        <taxon>Aspergillaceae</taxon>
        <taxon>Aspergillus</taxon>
        <taxon>Aspergillus subgen. Circumdati</taxon>
    </lineage>
</organism>
<keyword evidence="3" id="KW-1185">Reference proteome</keyword>
<dbReference type="InterPro" id="IPR013149">
    <property type="entry name" value="ADH-like_C"/>
</dbReference>
<sequence length="284" mass="30583">MPQHTVFRFPTRTAFEDLASYQEDIPKPSSHEVLSKSEQSRLTRRIAKLQPHNIPSPSKTMLFQPPMQLVRSSILYGPAKHEVAGQVGGGVDGVMAQYIVRPAPAVVKVPAGSPQSFSESASLVFQDTGGVSMTALVLAKAAGTITIVTSSSDEKLHVVKEKFNPDFCINYTKTPDWASEAVKFTGGKGVDYILEIGGSGTIEQSLSAITRGGIIAIIGYLAQLNHTQAPDILLLALKRRLFCAVTWLGLDIDKVFGFSREDIVAAYNASASGKHIGKICIVLE</sequence>
<dbReference type="Pfam" id="PF00107">
    <property type="entry name" value="ADH_zinc_N"/>
    <property type="match status" value="1"/>
</dbReference>
<dbReference type="EMBL" id="ML734995">
    <property type="protein sequence ID" value="KAB8203123.1"/>
    <property type="molecule type" value="Genomic_DNA"/>
</dbReference>
<protein>
    <recommendedName>
        <fullName evidence="1">Enoyl reductase (ER) domain-containing protein</fullName>
    </recommendedName>
</protein>
<dbReference type="PANTHER" id="PTHR45033">
    <property type="match status" value="1"/>
</dbReference>
<evidence type="ECO:0000259" key="1">
    <source>
        <dbReference type="SMART" id="SM00829"/>
    </source>
</evidence>
<evidence type="ECO:0000313" key="2">
    <source>
        <dbReference type="EMBL" id="KAB8203123.1"/>
    </source>
</evidence>
<dbReference type="Gene3D" id="3.40.50.720">
    <property type="entry name" value="NAD(P)-binding Rossmann-like Domain"/>
    <property type="match status" value="1"/>
</dbReference>
<dbReference type="InterPro" id="IPR052711">
    <property type="entry name" value="Zinc_ADH-like"/>
</dbReference>
<dbReference type="Proteomes" id="UP000326532">
    <property type="component" value="Unassembled WGS sequence"/>
</dbReference>
<dbReference type="SUPFAM" id="SSF51735">
    <property type="entry name" value="NAD(P)-binding Rossmann-fold domains"/>
    <property type="match status" value="1"/>
</dbReference>
<dbReference type="VEuPathDB" id="FungiDB:BDV34DRAFT_227712"/>
<gene>
    <name evidence="2" type="ORF">BDV34DRAFT_227712</name>
</gene>
<reference evidence="2 3" key="1">
    <citation type="submission" date="2019-04" db="EMBL/GenBank/DDBJ databases">
        <title>Fungal friends and foes A comparative genomics study of 23 Aspergillus species from section Flavi.</title>
        <authorList>
            <consortium name="DOE Joint Genome Institute"/>
            <person name="Kjaerbolling I."/>
            <person name="Vesth T.C."/>
            <person name="Frisvad J.C."/>
            <person name="Nybo J.L."/>
            <person name="Theobald S."/>
            <person name="Kildgaard S."/>
            <person name="Petersen T.I."/>
            <person name="Kuo A."/>
            <person name="Sato A."/>
            <person name="Lyhne E.K."/>
            <person name="Kogle M.E."/>
            <person name="Wiebenga A."/>
            <person name="Kun R.S."/>
            <person name="Lubbers R.J."/>
            <person name="Makela M.R."/>
            <person name="Barry K."/>
            <person name="Chovatia M."/>
            <person name="Clum A."/>
            <person name="Daum C."/>
            <person name="Haridas S."/>
            <person name="He G."/>
            <person name="LaButti K."/>
            <person name="Lipzen A."/>
            <person name="Mondo S."/>
            <person name="Pangilinan J."/>
            <person name="Riley R."/>
            <person name="Salamov A."/>
            <person name="Simmons B.A."/>
            <person name="Magnuson J.K."/>
            <person name="Henrissat B."/>
            <person name="Mortensen U.H."/>
            <person name="Larsen T.O."/>
            <person name="De vries R.P."/>
            <person name="Grigoriev I.V."/>
            <person name="Machida M."/>
            <person name="Baker S.E."/>
            <person name="Andersen M.R."/>
        </authorList>
    </citation>
    <scope>NUCLEOTIDE SEQUENCE [LARGE SCALE GENOMIC DNA]</scope>
    <source>
        <strain evidence="2 3">CBS 117618</strain>
    </source>
</reference>
<accession>A0A5N6DFK9</accession>
<feature type="domain" description="Enoyl reductase (ER)" evidence="1">
    <location>
        <begin position="44"/>
        <end position="281"/>
    </location>
</feature>
<dbReference type="AlphaFoldDB" id="A0A5N6DFK9"/>
<dbReference type="InterPro" id="IPR036291">
    <property type="entry name" value="NAD(P)-bd_dom_sf"/>
</dbReference>
<dbReference type="SMART" id="SM00829">
    <property type="entry name" value="PKS_ER"/>
    <property type="match status" value="1"/>
</dbReference>